<accession>A0A2I8VFX7</accession>
<evidence type="ECO:0000313" key="2">
    <source>
        <dbReference type="EMBL" id="AUV80774.1"/>
    </source>
</evidence>
<evidence type="ECO:0000313" key="3">
    <source>
        <dbReference type="Proteomes" id="UP000236584"/>
    </source>
</evidence>
<keyword evidence="3" id="KW-1185">Reference proteome</keyword>
<feature type="domain" description="AB hydrolase-1" evidence="1">
    <location>
        <begin position="35"/>
        <end position="140"/>
    </location>
</feature>
<evidence type="ECO:0000259" key="1">
    <source>
        <dbReference type="Pfam" id="PF00561"/>
    </source>
</evidence>
<dbReference type="PANTHER" id="PTHR43433">
    <property type="entry name" value="HYDROLASE, ALPHA/BETA FOLD FAMILY PROTEIN"/>
    <property type="match status" value="1"/>
</dbReference>
<dbReference type="AlphaFoldDB" id="A0A2I8VFX7"/>
<protein>
    <submittedName>
        <fullName evidence="2">Alpha/beta hydrolase</fullName>
    </submittedName>
</protein>
<organism evidence="2 3">
    <name type="scientific">Salinigranum rubrum</name>
    <dbReference type="NCBI Taxonomy" id="755307"/>
    <lineage>
        <taxon>Archaea</taxon>
        <taxon>Methanobacteriati</taxon>
        <taxon>Methanobacteriota</taxon>
        <taxon>Stenosarchaea group</taxon>
        <taxon>Halobacteria</taxon>
        <taxon>Halobacteriales</taxon>
        <taxon>Haloferacaceae</taxon>
        <taxon>Salinigranum</taxon>
    </lineage>
</organism>
<proteinExistence type="predicted"/>
<dbReference type="GO" id="GO:0016787">
    <property type="term" value="F:hydrolase activity"/>
    <property type="evidence" value="ECO:0007669"/>
    <property type="project" value="UniProtKB-KW"/>
</dbReference>
<dbReference type="Pfam" id="PF00561">
    <property type="entry name" value="Abhydrolase_1"/>
    <property type="match status" value="1"/>
</dbReference>
<dbReference type="InterPro" id="IPR000073">
    <property type="entry name" value="AB_hydrolase_1"/>
</dbReference>
<dbReference type="Gene3D" id="3.40.50.1820">
    <property type="entry name" value="alpha/beta hydrolase"/>
    <property type="match status" value="1"/>
</dbReference>
<dbReference type="PANTHER" id="PTHR43433:SF10">
    <property type="entry name" value="AB HYDROLASE-1 DOMAIN-CONTAINING PROTEIN"/>
    <property type="match status" value="1"/>
</dbReference>
<dbReference type="InterPro" id="IPR029058">
    <property type="entry name" value="AB_hydrolase_fold"/>
</dbReference>
<dbReference type="RefSeq" id="WP_103424457.1">
    <property type="nucleotide sequence ID" value="NZ_CP026309.1"/>
</dbReference>
<dbReference type="InterPro" id="IPR050471">
    <property type="entry name" value="AB_hydrolase"/>
</dbReference>
<dbReference type="KEGG" id="srub:C2R22_03145"/>
<name>A0A2I8VFX7_9EURY</name>
<sequence>MPSTTLHDSLTTEKHRLPDGRTLAYTLCGDPDGAPVLVHHGTPGSRLFAALLDGAARDVGARLVVPDRPGYGRSSPPPTDWDWSDWRADCTALLAADSLDDVSTLGFSGGGPFALACARSDRVTRVGLVGAVVPPFEGGLATLARVPFALRALFGLSTLLASAVGPSVVVGQYTDRDVDDAVAEAVAADFDEALDQGARAPARENRLFAVGRIEAPRDVPLRAWHGSRDENAPLDPVERLVRDVDGALRTLDADHLGTLLDCRREALRWLVGDEG</sequence>
<gene>
    <name evidence="2" type="ORF">C2R22_03145</name>
</gene>
<dbReference type="SUPFAM" id="SSF53474">
    <property type="entry name" value="alpha/beta-Hydrolases"/>
    <property type="match status" value="1"/>
</dbReference>
<dbReference type="OrthoDB" id="9890at2157"/>
<dbReference type="Proteomes" id="UP000236584">
    <property type="component" value="Chromosome"/>
</dbReference>
<dbReference type="GeneID" id="35591052"/>
<keyword evidence="2" id="KW-0378">Hydrolase</keyword>
<dbReference type="EMBL" id="CP026309">
    <property type="protein sequence ID" value="AUV80774.1"/>
    <property type="molecule type" value="Genomic_DNA"/>
</dbReference>
<reference evidence="2 3" key="1">
    <citation type="submission" date="2018-01" db="EMBL/GenBank/DDBJ databases">
        <title>Complete genome sequence of Salinigranum rubrum GX10T, an extremely halophilic archaeon isolated from a marine solar saltern.</title>
        <authorList>
            <person name="Han S."/>
        </authorList>
    </citation>
    <scope>NUCLEOTIDE SEQUENCE [LARGE SCALE GENOMIC DNA]</scope>
    <source>
        <strain evidence="2 3">GX10</strain>
    </source>
</reference>
<dbReference type="PRINTS" id="PR00111">
    <property type="entry name" value="ABHYDROLASE"/>
</dbReference>